<feature type="region of interest" description="Disordered" evidence="4">
    <location>
        <begin position="1103"/>
        <end position="1164"/>
    </location>
</feature>
<feature type="repeat" description="ANK" evidence="3">
    <location>
        <begin position="1016"/>
        <end position="1048"/>
    </location>
</feature>
<dbReference type="SUPFAM" id="SSF48403">
    <property type="entry name" value="Ankyrin repeat"/>
    <property type="match status" value="1"/>
</dbReference>
<evidence type="ECO:0000313" key="7">
    <source>
        <dbReference type="EMBL" id="EON61690.1"/>
    </source>
</evidence>
<feature type="compositionally biased region" description="Low complexity" evidence="4">
    <location>
        <begin position="1136"/>
        <end position="1145"/>
    </location>
</feature>
<name>R7YIF9_CONA1</name>
<accession>R7YIF9</accession>
<dbReference type="SMART" id="SM00248">
    <property type="entry name" value="ANK"/>
    <property type="match status" value="2"/>
</dbReference>
<dbReference type="InterPro" id="IPR057962">
    <property type="entry name" value="SPT23_MGA2_DBD"/>
</dbReference>
<dbReference type="Gene3D" id="1.25.40.20">
    <property type="entry name" value="Ankyrin repeat-containing domain"/>
    <property type="match status" value="1"/>
</dbReference>
<dbReference type="PANTHER" id="PTHR24171:SF8">
    <property type="entry name" value="BRCA1-ASSOCIATED RING DOMAIN PROTEIN 1"/>
    <property type="match status" value="1"/>
</dbReference>
<dbReference type="Pfam" id="PF13857">
    <property type="entry name" value="Ank_5"/>
    <property type="match status" value="1"/>
</dbReference>
<feature type="transmembrane region" description="Helical" evidence="5">
    <location>
        <begin position="1381"/>
        <end position="1398"/>
    </location>
</feature>
<dbReference type="SUPFAM" id="SSF81296">
    <property type="entry name" value="E set domains"/>
    <property type="match status" value="1"/>
</dbReference>
<evidence type="ECO:0000256" key="4">
    <source>
        <dbReference type="SAM" id="MobiDB-lite"/>
    </source>
</evidence>
<feature type="region of interest" description="Disordered" evidence="4">
    <location>
        <begin position="623"/>
        <end position="666"/>
    </location>
</feature>
<keyword evidence="8" id="KW-1185">Reference proteome</keyword>
<evidence type="ECO:0000256" key="1">
    <source>
        <dbReference type="ARBA" id="ARBA00022737"/>
    </source>
</evidence>
<keyword evidence="5" id="KW-1133">Transmembrane helix</keyword>
<feature type="region of interest" description="Disordered" evidence="4">
    <location>
        <begin position="794"/>
        <end position="834"/>
    </location>
</feature>
<feature type="compositionally biased region" description="Polar residues" evidence="4">
    <location>
        <begin position="82"/>
        <end position="91"/>
    </location>
</feature>
<dbReference type="InterPro" id="IPR002110">
    <property type="entry name" value="Ankyrin_rpt"/>
</dbReference>
<evidence type="ECO:0000256" key="3">
    <source>
        <dbReference type="PROSITE-ProRule" id="PRU00023"/>
    </source>
</evidence>
<gene>
    <name evidence="7" type="ORF">W97_00906</name>
</gene>
<dbReference type="RefSeq" id="XP_007777007.1">
    <property type="nucleotide sequence ID" value="XM_007778817.1"/>
</dbReference>
<dbReference type="InterPro" id="IPR036770">
    <property type="entry name" value="Ankyrin_rpt-contain_sf"/>
</dbReference>
<dbReference type="InterPro" id="IPR013783">
    <property type="entry name" value="Ig-like_fold"/>
</dbReference>
<keyword evidence="1" id="KW-0677">Repeat</keyword>
<keyword evidence="5" id="KW-0812">Transmembrane</keyword>
<dbReference type="CDD" id="cd00102">
    <property type="entry name" value="IPT"/>
    <property type="match status" value="1"/>
</dbReference>
<dbReference type="PROSITE" id="PS50088">
    <property type="entry name" value="ANK_REPEAT"/>
    <property type="match status" value="2"/>
</dbReference>
<feature type="domain" description="IPT/TIG" evidence="6">
    <location>
        <begin position="827"/>
        <end position="915"/>
    </location>
</feature>
<dbReference type="OMA" id="HPMMRRI"/>
<dbReference type="PANTHER" id="PTHR24171">
    <property type="entry name" value="ANKYRIN REPEAT DOMAIN-CONTAINING PROTEIN 39-RELATED"/>
    <property type="match status" value="1"/>
</dbReference>
<keyword evidence="2 3" id="KW-0040">ANK repeat</keyword>
<sequence>MAFNSESFSPLVVDQDTAAGWNNGNDDYLFDSSIINTDQLDDNSLFGTPGTFGNAQPAATPGFLHGSPERPNDPSHDPPKTGNRQHGSLQPRSAPSSTSPESSSQDSASDTSSRRKRKTTSSNSSPSATFGSGDRQDRKDWSAKMDTMVNTENSFGNGDAAFNWVEPSKILSMDTDLDSINRTMENHFDFESAASSPGAFGLNSADQSFMGSMPNQQSVYGQHVPQAMPRSTRSGAFFLGSRENSPLSAAMATSQEASPADMFNTAPQWALSPQNILIKSEQVYPNGLPAISPSPIMPNLLMQGMETGSSPAAAQLHIYPIASKSRVETQINIRMTLYPMPPGVTKLHLPTHTISKPKLLAKSATPAPDTLELHTTLVCTSAMDKPHFRQRAFQRAAGLDEMEMRVDSRRGSFEGNQDDDPDSPDKTENGGEVRICTNCMNRERKRAGRKRVKKQEDEEEWYKYEQDRVIVFNTKEYQDWQPPTAPKENGEDVKFPEGAMQISAPMRIACYCRHHSEKIGFQVIFTIKDWQGRLIAQAITDSILITDDHKTHNTSGSINGLAALADSAQFASDTIGFPEQTEMMPSSLQTSRQWHSTNNLDALRRNQPQFASSQNLVGLQNFHSHSTNTSATPRNLSRQASPSSQSGPNKKRKGSASSARPIPPSLSMTRLNDAALIQMPPVASAGPAIAGLSSNPSPWGPNAGGFRSPEDQSFPMAPVTVPHFSTGPPTPTSNPGLITPGHRSGSTDYPFQFYSAPSSAHPSRAASPVATNRPVMSAFQQQQQQAQFATGLGNAMNGLQFGGDLQQQQQQQQQQPQIQQPQHQSSSPKLLKVLPSEGPITGGIEVTCLGTNFHHGLEVFFGDNVATTTTCWGSSSLVCLLPPTLRAGPVPVTLRQRGPLGPAPQPSAPSTFFNYVDTAEQQLFETALRFLCHKQTGSTDNYQQFARSVINSAATSSWGPPAGQALNSGMQGYQAATLRGASRQAIDTEQTLVNCLEKADVDESPYDARINMRSATGATMLALAASLGYSRFVAGLLARGANPDARDKGGFTPLMFAAMHGHAQIVRRLILRGADPMMRSLRGFMAVDFAASDEMLNALQRVQHHTRSRSAGAYSPRGRTGSGTSVHSIWNPPSPSQSSGYSSMYSDEDEEQHSNRSATQAPPEIWIQSRRNSAALHSNDVLPLSSPPLDHTRPMSPATAMAAWGDHLATQLQQFQQSMQWHLPNFQLPALPPMPNLPDYQAYPVVRRISSLMPHTIQSRSASATSDAPTVTPTNYSARDLFSTPVLPPSYEEIYPENAHKDMDVKKSSMLQVAAETLLDQTCAERFDAADADGSSNVAPTGTLAEIDVKIGKKSLSREQQQQLREAHAQRLKKIRSDRNLFFLWLPLLLIIVIAMLTNRIPEFINNVSKITTAARQYATRRIVEVA</sequence>
<feature type="region of interest" description="Disordered" evidence="4">
    <location>
        <begin position="409"/>
        <end position="432"/>
    </location>
</feature>
<dbReference type="eggNOG" id="KOG3836">
    <property type="taxonomic scope" value="Eukaryota"/>
</dbReference>
<dbReference type="PROSITE" id="PS50297">
    <property type="entry name" value="ANK_REP_REGION"/>
    <property type="match status" value="2"/>
</dbReference>
<dbReference type="GO" id="GO:0004842">
    <property type="term" value="F:ubiquitin-protein transferase activity"/>
    <property type="evidence" value="ECO:0007669"/>
    <property type="project" value="TreeGrafter"/>
</dbReference>
<evidence type="ECO:0000313" key="8">
    <source>
        <dbReference type="Proteomes" id="UP000016924"/>
    </source>
</evidence>
<feature type="repeat" description="ANK" evidence="3">
    <location>
        <begin position="1049"/>
        <end position="1081"/>
    </location>
</feature>
<dbReference type="InterPro" id="IPR002909">
    <property type="entry name" value="IPT_dom"/>
</dbReference>
<dbReference type="Pfam" id="PF01833">
    <property type="entry name" value="TIG"/>
    <property type="match status" value="1"/>
</dbReference>
<feature type="region of interest" description="Disordered" evidence="4">
    <location>
        <begin position="46"/>
        <end position="139"/>
    </location>
</feature>
<dbReference type="GeneID" id="19898217"/>
<dbReference type="EMBL" id="JH767556">
    <property type="protein sequence ID" value="EON61690.1"/>
    <property type="molecule type" value="Genomic_DNA"/>
</dbReference>
<dbReference type="Pfam" id="PF25603">
    <property type="entry name" value="SPT23_MGA2_DBD"/>
    <property type="match status" value="2"/>
</dbReference>
<feature type="compositionally biased region" description="Basic and acidic residues" evidence="4">
    <location>
        <begin position="67"/>
        <end position="79"/>
    </location>
</feature>
<dbReference type="SMART" id="SM00429">
    <property type="entry name" value="IPT"/>
    <property type="match status" value="1"/>
</dbReference>
<feature type="compositionally biased region" description="Low complexity" evidence="4">
    <location>
        <begin position="806"/>
        <end position="834"/>
    </location>
</feature>
<evidence type="ECO:0000256" key="5">
    <source>
        <dbReference type="SAM" id="Phobius"/>
    </source>
</evidence>
<organism evidence="7 8">
    <name type="scientific">Coniosporium apollinis (strain CBS 100218)</name>
    <name type="common">Rock-inhabiting black yeast</name>
    <dbReference type="NCBI Taxonomy" id="1168221"/>
    <lineage>
        <taxon>Eukaryota</taxon>
        <taxon>Fungi</taxon>
        <taxon>Dikarya</taxon>
        <taxon>Ascomycota</taxon>
        <taxon>Pezizomycotina</taxon>
        <taxon>Dothideomycetes</taxon>
        <taxon>Dothideomycetes incertae sedis</taxon>
        <taxon>Coniosporium</taxon>
    </lineage>
</organism>
<protein>
    <recommendedName>
        <fullName evidence="6">IPT/TIG domain-containing protein</fullName>
    </recommendedName>
</protein>
<feature type="region of interest" description="Disordered" evidence="4">
    <location>
        <begin position="1"/>
        <end position="31"/>
    </location>
</feature>
<proteinExistence type="predicted"/>
<feature type="compositionally biased region" description="Low complexity" evidence="4">
    <location>
        <begin position="120"/>
        <end position="129"/>
    </location>
</feature>
<dbReference type="InterPro" id="IPR014756">
    <property type="entry name" value="Ig_E-set"/>
</dbReference>
<dbReference type="HOGENOM" id="CLU_002768_0_0_1"/>
<feature type="compositionally biased region" description="Polar residues" evidence="4">
    <location>
        <begin position="623"/>
        <end position="648"/>
    </location>
</feature>
<dbReference type="Gene3D" id="2.60.40.10">
    <property type="entry name" value="Immunoglobulins"/>
    <property type="match status" value="1"/>
</dbReference>
<evidence type="ECO:0000259" key="6">
    <source>
        <dbReference type="SMART" id="SM00429"/>
    </source>
</evidence>
<dbReference type="OrthoDB" id="71307at2759"/>
<dbReference type="Proteomes" id="UP000016924">
    <property type="component" value="Unassembled WGS sequence"/>
</dbReference>
<dbReference type="STRING" id="1168221.R7YIF9"/>
<reference evidence="8" key="1">
    <citation type="submission" date="2012-06" db="EMBL/GenBank/DDBJ databases">
        <title>The genome sequence of Coniosporium apollinis CBS 100218.</title>
        <authorList>
            <consortium name="The Broad Institute Genome Sequencing Platform"/>
            <person name="Cuomo C."/>
            <person name="Gorbushina A."/>
            <person name="Noack S."/>
            <person name="Walker B."/>
            <person name="Young S.K."/>
            <person name="Zeng Q."/>
            <person name="Gargeya S."/>
            <person name="Fitzgerald M."/>
            <person name="Haas B."/>
            <person name="Abouelleil A."/>
            <person name="Alvarado L."/>
            <person name="Arachchi H.M."/>
            <person name="Berlin A.M."/>
            <person name="Chapman S.B."/>
            <person name="Goldberg J."/>
            <person name="Griggs A."/>
            <person name="Gujja S."/>
            <person name="Hansen M."/>
            <person name="Howarth C."/>
            <person name="Imamovic A."/>
            <person name="Larimer J."/>
            <person name="McCowan C."/>
            <person name="Montmayeur A."/>
            <person name="Murphy C."/>
            <person name="Neiman D."/>
            <person name="Pearson M."/>
            <person name="Priest M."/>
            <person name="Roberts A."/>
            <person name="Saif S."/>
            <person name="Shea T."/>
            <person name="Sisk P."/>
            <person name="Sykes S."/>
            <person name="Wortman J."/>
            <person name="Nusbaum C."/>
            <person name="Birren B."/>
        </authorList>
    </citation>
    <scope>NUCLEOTIDE SEQUENCE [LARGE SCALE GENOMIC DNA]</scope>
    <source>
        <strain evidence="8">CBS 100218</strain>
    </source>
</reference>
<keyword evidence="5" id="KW-0472">Membrane</keyword>
<dbReference type="GO" id="GO:0085020">
    <property type="term" value="P:protein K6-linked ubiquitination"/>
    <property type="evidence" value="ECO:0007669"/>
    <property type="project" value="TreeGrafter"/>
</dbReference>
<evidence type="ECO:0000256" key="2">
    <source>
        <dbReference type="ARBA" id="ARBA00023043"/>
    </source>
</evidence>
<feature type="compositionally biased region" description="Low complexity" evidence="4">
    <location>
        <begin position="93"/>
        <end position="111"/>
    </location>
</feature>